<dbReference type="Proteomes" id="UP000028341">
    <property type="component" value="Unassembled WGS sequence"/>
</dbReference>
<feature type="region of interest" description="Disordered" evidence="1">
    <location>
        <begin position="1"/>
        <end position="61"/>
    </location>
</feature>
<name>A0A081XXX2_STRTO</name>
<evidence type="ECO:0000313" key="3">
    <source>
        <dbReference type="Proteomes" id="UP000028341"/>
    </source>
</evidence>
<accession>A0A081XXX2</accession>
<comment type="caution">
    <text evidence="2">The sequence shown here is derived from an EMBL/GenBank/DDBJ whole genome shotgun (WGS) entry which is preliminary data.</text>
</comment>
<dbReference type="RefSeq" id="WP_037928630.1">
    <property type="nucleotide sequence ID" value="NZ_JBFADL010000017.1"/>
</dbReference>
<sequence length="61" mass="6563">MVPPAPLPRETAAGRPAGGCVRDGVSGIVPRRARDLSPERRSLLDATSNALPELDDREEDR</sequence>
<organism evidence="2 3">
    <name type="scientific">Streptomyces toyocaensis</name>
    <dbReference type="NCBI Taxonomy" id="55952"/>
    <lineage>
        <taxon>Bacteria</taxon>
        <taxon>Bacillati</taxon>
        <taxon>Actinomycetota</taxon>
        <taxon>Actinomycetes</taxon>
        <taxon>Kitasatosporales</taxon>
        <taxon>Streptomycetaceae</taxon>
        <taxon>Streptomyces</taxon>
    </lineage>
</organism>
<protein>
    <submittedName>
        <fullName evidence="2">Uncharacterized protein</fullName>
    </submittedName>
</protein>
<evidence type="ECO:0000256" key="1">
    <source>
        <dbReference type="SAM" id="MobiDB-lite"/>
    </source>
</evidence>
<dbReference type="AlphaFoldDB" id="A0A081XXX2"/>
<reference evidence="2 3" key="1">
    <citation type="submission" date="2014-02" db="EMBL/GenBank/DDBJ databases">
        <title>The genome announcement of Streptomyces toyocaensis NRRL15009.</title>
        <authorList>
            <person name="Hong H.-J."/>
            <person name="Kwun M.J."/>
        </authorList>
    </citation>
    <scope>NUCLEOTIDE SEQUENCE [LARGE SCALE GENOMIC DNA]</scope>
    <source>
        <strain evidence="2 3">NRRL 15009</strain>
    </source>
</reference>
<proteinExistence type="predicted"/>
<evidence type="ECO:0000313" key="2">
    <source>
        <dbReference type="EMBL" id="KES08395.1"/>
    </source>
</evidence>
<keyword evidence="3" id="KW-1185">Reference proteome</keyword>
<dbReference type="EMBL" id="JFCB01000002">
    <property type="protein sequence ID" value="KES08395.1"/>
    <property type="molecule type" value="Genomic_DNA"/>
</dbReference>
<gene>
    <name evidence="2" type="ORF">BU52_05045</name>
</gene>
<dbReference type="STRING" id="55952.BU52_05045"/>
<feature type="compositionally biased region" description="Basic and acidic residues" evidence="1">
    <location>
        <begin position="32"/>
        <end position="43"/>
    </location>
</feature>